<keyword evidence="6" id="KW-0694">RNA-binding</keyword>
<comment type="similarity">
    <text evidence="1 6 7">Belongs to the universal ribosomal protein uS8 family.</text>
</comment>
<dbReference type="GO" id="GO:1990904">
    <property type="term" value="C:ribonucleoprotein complex"/>
    <property type="evidence" value="ECO:0007669"/>
    <property type="project" value="UniProtKB-KW"/>
</dbReference>
<evidence type="ECO:0000256" key="1">
    <source>
        <dbReference type="ARBA" id="ARBA00006471"/>
    </source>
</evidence>
<comment type="subunit">
    <text evidence="5 6">Part of the 30S ribosomal subunit. Contacts proteins S5 and S12.</text>
</comment>
<dbReference type="InterPro" id="IPR035987">
    <property type="entry name" value="Ribosomal_uS8_sf"/>
</dbReference>
<keyword evidence="2 6" id="KW-0689">Ribosomal protein</keyword>
<evidence type="ECO:0000256" key="5">
    <source>
        <dbReference type="ARBA" id="ARBA00046740"/>
    </source>
</evidence>
<dbReference type="STRING" id="485915.Dret_2051"/>
<dbReference type="Gene3D" id="3.30.1490.10">
    <property type="match status" value="1"/>
</dbReference>
<dbReference type="AlphaFoldDB" id="C8X461"/>
<evidence type="ECO:0000256" key="3">
    <source>
        <dbReference type="ARBA" id="ARBA00023274"/>
    </source>
</evidence>
<dbReference type="PANTHER" id="PTHR11758">
    <property type="entry name" value="40S RIBOSOMAL PROTEIN S15A"/>
    <property type="match status" value="1"/>
</dbReference>
<evidence type="ECO:0000256" key="6">
    <source>
        <dbReference type="HAMAP-Rule" id="MF_01302"/>
    </source>
</evidence>
<keyword evidence="3 6" id="KW-0687">Ribonucleoprotein</keyword>
<dbReference type="GO" id="GO:0019843">
    <property type="term" value="F:rRNA binding"/>
    <property type="evidence" value="ECO:0007669"/>
    <property type="project" value="UniProtKB-UniRule"/>
</dbReference>
<dbReference type="Proteomes" id="UP000001052">
    <property type="component" value="Chromosome"/>
</dbReference>
<dbReference type="eggNOG" id="COG0096">
    <property type="taxonomic scope" value="Bacteria"/>
</dbReference>
<comment type="function">
    <text evidence="6">One of the primary rRNA binding proteins, it binds directly to 16S rRNA central domain where it helps coordinate assembly of the platform of the 30S subunit.</text>
</comment>
<evidence type="ECO:0000313" key="8">
    <source>
        <dbReference type="EMBL" id="ACV69335.1"/>
    </source>
</evidence>
<dbReference type="OrthoDB" id="9802617at2"/>
<evidence type="ECO:0000256" key="7">
    <source>
        <dbReference type="RuleBase" id="RU003660"/>
    </source>
</evidence>
<dbReference type="InterPro" id="IPR047863">
    <property type="entry name" value="Ribosomal_uS8_CS"/>
</dbReference>
<evidence type="ECO:0000256" key="2">
    <source>
        <dbReference type="ARBA" id="ARBA00022980"/>
    </source>
</evidence>
<dbReference type="Pfam" id="PF00410">
    <property type="entry name" value="Ribosomal_S8"/>
    <property type="match status" value="1"/>
</dbReference>
<name>C8X461_DESRD</name>
<dbReference type="NCBIfam" id="NF001109">
    <property type="entry name" value="PRK00136.1"/>
    <property type="match status" value="1"/>
</dbReference>
<evidence type="ECO:0000256" key="4">
    <source>
        <dbReference type="ARBA" id="ARBA00035258"/>
    </source>
</evidence>
<dbReference type="SUPFAM" id="SSF56047">
    <property type="entry name" value="Ribosomal protein S8"/>
    <property type="match status" value="1"/>
</dbReference>
<reference evidence="9" key="1">
    <citation type="submission" date="2009-09" db="EMBL/GenBank/DDBJ databases">
        <title>The complete chromosome of Desulfohalobium retbaense DSM 5692.</title>
        <authorList>
            <consortium name="US DOE Joint Genome Institute (JGI-PGF)"/>
            <person name="Lucas S."/>
            <person name="Copeland A."/>
            <person name="Lapidus A."/>
            <person name="Glavina del Rio T."/>
            <person name="Dalin E."/>
            <person name="Tice H."/>
            <person name="Bruce D."/>
            <person name="Goodwin L."/>
            <person name="Pitluck S."/>
            <person name="Kyrpides N."/>
            <person name="Mavromatis K."/>
            <person name="Ivanova N."/>
            <person name="Mikhailova N."/>
            <person name="Munk A.C."/>
            <person name="Brettin T."/>
            <person name="Detter J.C."/>
            <person name="Han C."/>
            <person name="Tapia R."/>
            <person name="Larimer F."/>
            <person name="Land M."/>
            <person name="Hauser L."/>
            <person name="Markowitz V."/>
            <person name="Cheng J.-F."/>
            <person name="Hugenholtz P."/>
            <person name="Woyke T."/>
            <person name="Wu D."/>
            <person name="Spring S."/>
            <person name="Klenk H.-P."/>
            <person name="Eisen J.A."/>
        </authorList>
    </citation>
    <scope>NUCLEOTIDE SEQUENCE [LARGE SCALE GENOMIC DNA]</scope>
    <source>
        <strain evidence="9">DSM 5692</strain>
    </source>
</reference>
<accession>C8X461</accession>
<dbReference type="GO" id="GO:0005840">
    <property type="term" value="C:ribosome"/>
    <property type="evidence" value="ECO:0007669"/>
    <property type="project" value="UniProtKB-KW"/>
</dbReference>
<dbReference type="RefSeq" id="WP_015752477.1">
    <property type="nucleotide sequence ID" value="NC_013223.1"/>
</dbReference>
<dbReference type="InterPro" id="IPR000630">
    <property type="entry name" value="Ribosomal_uS8"/>
</dbReference>
<evidence type="ECO:0000313" key="9">
    <source>
        <dbReference type="Proteomes" id="UP000001052"/>
    </source>
</evidence>
<dbReference type="Gene3D" id="3.30.1370.30">
    <property type="match status" value="1"/>
</dbReference>
<dbReference type="HOGENOM" id="CLU_098428_0_2_7"/>
<dbReference type="GO" id="GO:0006412">
    <property type="term" value="P:translation"/>
    <property type="evidence" value="ECO:0007669"/>
    <property type="project" value="UniProtKB-UniRule"/>
</dbReference>
<protein>
    <recommendedName>
        <fullName evidence="4 6">Small ribosomal subunit protein uS8</fullName>
    </recommendedName>
</protein>
<dbReference type="GO" id="GO:0003735">
    <property type="term" value="F:structural constituent of ribosome"/>
    <property type="evidence" value="ECO:0007669"/>
    <property type="project" value="InterPro"/>
</dbReference>
<sequence length="127" mass="13956">MAVVDPIADMLTRIRNAHLALQKEVVVPRSKAKKAIAEILQEQGYVLSVTEGERELTLTLKYVGRKPAISGLKRKSRCGLRQYVGVDEIPQVQNGLGICVLSTSKGIVDGEKAKQMHVGGELMCEIW</sequence>
<proteinExistence type="inferred from homology"/>
<gene>
    <name evidence="6" type="primary">rpsH</name>
    <name evidence="8" type="ordered locus">Dret_2051</name>
</gene>
<keyword evidence="6" id="KW-0699">rRNA-binding</keyword>
<dbReference type="FunFam" id="3.30.1490.10:FF:000001">
    <property type="entry name" value="30S ribosomal protein S8"/>
    <property type="match status" value="1"/>
</dbReference>
<dbReference type="PROSITE" id="PS00053">
    <property type="entry name" value="RIBOSOMAL_S8"/>
    <property type="match status" value="1"/>
</dbReference>
<dbReference type="KEGG" id="drt:Dret_2051"/>
<keyword evidence="9" id="KW-1185">Reference proteome</keyword>
<dbReference type="GO" id="GO:0005737">
    <property type="term" value="C:cytoplasm"/>
    <property type="evidence" value="ECO:0007669"/>
    <property type="project" value="UniProtKB-ARBA"/>
</dbReference>
<organism evidence="8 9">
    <name type="scientific">Desulfohalobium retbaense (strain ATCC 49708 / DSM 5692 / JCM 16813 / HR100)</name>
    <dbReference type="NCBI Taxonomy" id="485915"/>
    <lineage>
        <taxon>Bacteria</taxon>
        <taxon>Pseudomonadati</taxon>
        <taxon>Thermodesulfobacteriota</taxon>
        <taxon>Desulfovibrionia</taxon>
        <taxon>Desulfovibrionales</taxon>
        <taxon>Desulfohalobiaceae</taxon>
        <taxon>Desulfohalobium</taxon>
    </lineage>
</organism>
<reference evidence="8 9" key="2">
    <citation type="journal article" date="2010" name="Stand. Genomic Sci.">
        <title>Complete genome sequence of Desulfohalobium retbaense type strain (HR(100)).</title>
        <authorList>
            <person name="Spring S."/>
            <person name="Nolan M."/>
            <person name="Lapidus A."/>
            <person name="Glavina Del Rio T."/>
            <person name="Copeland A."/>
            <person name="Tice H."/>
            <person name="Cheng J.F."/>
            <person name="Lucas S."/>
            <person name="Land M."/>
            <person name="Chen F."/>
            <person name="Bruce D."/>
            <person name="Goodwin L."/>
            <person name="Pitluck S."/>
            <person name="Ivanova N."/>
            <person name="Mavromatis K."/>
            <person name="Mikhailova N."/>
            <person name="Pati A."/>
            <person name="Chen A."/>
            <person name="Palaniappan K."/>
            <person name="Hauser L."/>
            <person name="Chang Y.J."/>
            <person name="Jeffries C.D."/>
            <person name="Munk C."/>
            <person name="Kiss H."/>
            <person name="Chain P."/>
            <person name="Han C."/>
            <person name="Brettin T."/>
            <person name="Detter J.C."/>
            <person name="Schuler E."/>
            <person name="Goker M."/>
            <person name="Rohde M."/>
            <person name="Bristow J."/>
            <person name="Eisen J.A."/>
            <person name="Markowitz V."/>
            <person name="Hugenholtz P."/>
            <person name="Kyrpides N.C."/>
            <person name="Klenk H.P."/>
        </authorList>
    </citation>
    <scope>NUCLEOTIDE SEQUENCE [LARGE SCALE GENOMIC DNA]</scope>
    <source>
        <strain evidence="8 9">DSM 5692</strain>
    </source>
</reference>
<dbReference type="HAMAP" id="MF_01302_B">
    <property type="entry name" value="Ribosomal_uS8_B"/>
    <property type="match status" value="1"/>
</dbReference>
<dbReference type="EMBL" id="CP001734">
    <property type="protein sequence ID" value="ACV69335.1"/>
    <property type="molecule type" value="Genomic_DNA"/>
</dbReference>